<feature type="binding site" evidence="6">
    <location>
        <position position="30"/>
    </location>
    <ligand>
        <name>ATP</name>
        <dbReference type="ChEBI" id="CHEBI:30616"/>
    </ligand>
</feature>
<dbReference type="Gene3D" id="3.30.565.10">
    <property type="entry name" value="Histidine kinase-like ATPase, C-terminal domain"/>
    <property type="match status" value="1"/>
</dbReference>
<dbReference type="InterPro" id="IPR001404">
    <property type="entry name" value="Hsp90_fam"/>
</dbReference>
<keyword evidence="8" id="KW-1185">Reference proteome</keyword>
<dbReference type="InterPro" id="IPR020575">
    <property type="entry name" value="Hsp90_N"/>
</dbReference>
<comment type="caution">
    <text evidence="7">The sequence shown here is derived from an EMBL/GenBank/DDBJ whole genome shotgun (WGS) entry which is preliminary data.</text>
</comment>
<dbReference type="GO" id="GO:0005524">
    <property type="term" value="F:ATP binding"/>
    <property type="evidence" value="ECO:0007669"/>
    <property type="project" value="UniProtKB-UniRule"/>
</dbReference>
<feature type="region of interest" description="A; substrate-binding" evidence="5">
    <location>
        <begin position="1"/>
        <end position="342"/>
    </location>
</feature>
<keyword evidence="5" id="KW-0963">Cytoplasm</keyword>
<feature type="binding site" evidence="6">
    <location>
        <position position="88"/>
    </location>
    <ligand>
        <name>ATP</name>
        <dbReference type="ChEBI" id="CHEBI:30616"/>
    </ligand>
</feature>
<keyword evidence="3 5" id="KW-0067">ATP-binding</keyword>
<feature type="binding site" evidence="6">
    <location>
        <position position="342"/>
    </location>
    <ligand>
        <name>ATP</name>
        <dbReference type="ChEBI" id="CHEBI:30616"/>
    </ligand>
</feature>
<reference evidence="7 8" key="1">
    <citation type="submission" date="2011-01" db="EMBL/GenBank/DDBJ databases">
        <authorList>
            <person name="Durkin A.S."/>
            <person name="Madupu R."/>
            <person name="Torralba M."/>
            <person name="Gillis M."/>
            <person name="Methe B."/>
            <person name="Sutton G."/>
            <person name="Nelson K.E."/>
        </authorList>
    </citation>
    <scope>NUCLEOTIDE SEQUENCE [LARGE SCALE GENOMIC DNA]</scope>
    <source>
        <strain evidence="7 8">ACS-065-V-Col13</strain>
    </source>
</reference>
<dbReference type="GO" id="GO:0140662">
    <property type="term" value="F:ATP-dependent protein folding chaperone"/>
    <property type="evidence" value="ECO:0007669"/>
    <property type="project" value="InterPro"/>
</dbReference>
<dbReference type="InterPro" id="IPR037196">
    <property type="entry name" value="HSP90_C"/>
</dbReference>
<dbReference type="Pfam" id="PF00183">
    <property type="entry name" value="HSP90"/>
    <property type="match status" value="2"/>
</dbReference>
<dbReference type="Gene3D" id="3.30.230.80">
    <property type="match status" value="1"/>
</dbReference>
<feature type="binding site" evidence="6">
    <location>
        <position position="34"/>
    </location>
    <ligand>
        <name>ATP</name>
        <dbReference type="ChEBI" id="CHEBI:30616"/>
    </ligand>
</feature>
<evidence type="ECO:0000313" key="7">
    <source>
        <dbReference type="EMBL" id="EGC82787.1"/>
    </source>
</evidence>
<dbReference type="AlphaFoldDB" id="F0GTK8"/>
<dbReference type="SUPFAM" id="SSF54211">
    <property type="entry name" value="Ribosomal protein S5 domain 2-like"/>
    <property type="match status" value="1"/>
</dbReference>
<dbReference type="CDD" id="cd16927">
    <property type="entry name" value="HATPase_Hsp90-like"/>
    <property type="match status" value="1"/>
</dbReference>
<comment type="subcellular location">
    <subcellularLocation>
        <location evidence="5">Cytoplasm</location>
    </subcellularLocation>
</comment>
<dbReference type="Pfam" id="PF13589">
    <property type="entry name" value="HATPase_c_3"/>
    <property type="match status" value="1"/>
</dbReference>
<dbReference type="InterPro" id="IPR036890">
    <property type="entry name" value="HATPase_C_sf"/>
</dbReference>
<dbReference type="GO" id="GO:0051082">
    <property type="term" value="F:unfolded protein binding"/>
    <property type="evidence" value="ECO:0007669"/>
    <property type="project" value="UniProtKB-UniRule"/>
</dbReference>
<dbReference type="Gene3D" id="1.20.120.790">
    <property type="entry name" value="Heat shock protein 90, C-terminal domain"/>
    <property type="match status" value="1"/>
</dbReference>
<dbReference type="SUPFAM" id="SSF110942">
    <property type="entry name" value="HSP90 C-terminal domain"/>
    <property type="match status" value="1"/>
</dbReference>
<comment type="caution">
    <text evidence="5">Lacks conserved residue(s) required for the propagation of feature annotation.</text>
</comment>
<evidence type="ECO:0000256" key="5">
    <source>
        <dbReference type="HAMAP-Rule" id="MF_00505"/>
    </source>
</evidence>
<evidence type="ECO:0000256" key="1">
    <source>
        <dbReference type="ARBA" id="ARBA00008239"/>
    </source>
</evidence>
<evidence type="ECO:0000256" key="6">
    <source>
        <dbReference type="PIRSR" id="PIRSR002583-1"/>
    </source>
</evidence>
<dbReference type="InterPro" id="IPR019805">
    <property type="entry name" value="Heat_shock_protein_90_CS"/>
</dbReference>
<dbReference type="PIRSF" id="PIRSF002583">
    <property type="entry name" value="Hsp90"/>
    <property type="match status" value="1"/>
</dbReference>
<protein>
    <recommendedName>
        <fullName evidence="5">Chaperone protein HtpG</fullName>
    </recommendedName>
    <alternativeName>
        <fullName evidence="5">Heat shock protein HtpG</fullName>
    </alternativeName>
    <alternativeName>
        <fullName evidence="5">High temperature protein G</fullName>
    </alternativeName>
</protein>
<feature type="binding site" evidence="6">
    <location>
        <position position="94"/>
    </location>
    <ligand>
        <name>ATP</name>
        <dbReference type="ChEBI" id="CHEBI:30616"/>
    </ligand>
</feature>
<feature type="region of interest" description="C" evidence="5">
    <location>
        <begin position="544"/>
        <end position="616"/>
    </location>
</feature>
<comment type="similarity">
    <text evidence="1 5">Belongs to the heat shock protein 90 family.</text>
</comment>
<evidence type="ECO:0000313" key="8">
    <source>
        <dbReference type="Proteomes" id="UP000005286"/>
    </source>
</evidence>
<keyword evidence="4 5" id="KW-0143">Chaperone</keyword>
<sequence length="616" mass="71676">MKQEFKAEAKKVMDLMINSIYTNKEIFLRELISNASDALDKLYYKDLKSDNSTDKSDYYIEIIPNKEERSLTILDTGIGMDENDLIENLGTIAKSGTEAFRKSVEKSDVKDLIGQFGVGFYSAFMVSDKIQVLTKKFGDDKAYLWESVNAESYEISEANKEENGTEIKLFLKENTEDANYDEYLDQFRIKNLVEKYSNYIRYPIKMLVTKTRKAADFTDDDPKYEDYKDYDILNSNEPIWKKNKNDLKDEDYVNFYRESHYGFDEPLSWMHFNVEGLVEFKALLYIPKKAPFDFYSKDYKKGLELYSHGVKIMDRSEDLLDDAFSFVKGVVDSDDISLNISRETLQQDRQVRVIAKQINKKIRQGLKDLLKNDRDKYESFFKEFGNSLKVSIYESYGANKADLEDLLLFYSKKEDKLITLAEYKDNMKSTDEEILYAVGDSLEKIKASPALAMVDDDRDVLLLDEKLDEFLIKMLKDYKEIPFKSINQEEDTNEEKDEEDTKLVDFVKENTPDDVVDVRFTDKLVDIPAMIKQRGEVSIEMEKTLKDQPQAMGIKADKVLEISKNTKAYTILKENVGKDDDKAKMITNLLLDQARLMEGLEIENPVEYSKNIWKLI</sequence>
<dbReference type="STRING" id="879305.HMPREF9290_0930"/>
<evidence type="ECO:0000256" key="4">
    <source>
        <dbReference type="ARBA" id="ARBA00023186"/>
    </source>
</evidence>
<keyword evidence="2 5" id="KW-0547">Nucleotide-binding</keyword>
<organism evidence="7 8">
    <name type="scientific">Anaerococcus prevotii ACS-065-V-Col13</name>
    <dbReference type="NCBI Taxonomy" id="879305"/>
    <lineage>
        <taxon>Bacteria</taxon>
        <taxon>Bacillati</taxon>
        <taxon>Bacillota</taxon>
        <taxon>Tissierellia</taxon>
        <taxon>Tissierellales</taxon>
        <taxon>Peptoniphilaceae</taxon>
        <taxon>Anaerococcus</taxon>
    </lineage>
</organism>
<dbReference type="PROSITE" id="PS00298">
    <property type="entry name" value="HSP90"/>
    <property type="match status" value="1"/>
</dbReference>
<dbReference type="NCBIfam" id="NF003555">
    <property type="entry name" value="PRK05218.1"/>
    <property type="match status" value="1"/>
</dbReference>
<dbReference type="HAMAP" id="MF_00505">
    <property type="entry name" value="HSP90"/>
    <property type="match status" value="1"/>
</dbReference>
<name>F0GTK8_9FIRM</name>
<dbReference type="SUPFAM" id="SSF55874">
    <property type="entry name" value="ATPase domain of HSP90 chaperone/DNA topoisomerase II/histidine kinase"/>
    <property type="match status" value="1"/>
</dbReference>
<dbReference type="PATRIC" id="fig|879305.3.peg.153"/>
<dbReference type="Gene3D" id="3.40.50.11260">
    <property type="match status" value="1"/>
</dbReference>
<proteinExistence type="inferred from homology"/>
<keyword evidence="5" id="KW-0346">Stress response</keyword>
<dbReference type="RefSeq" id="WP_004833897.1">
    <property type="nucleotide sequence ID" value="NZ_AEXM01000006.1"/>
</dbReference>
<dbReference type="FunFam" id="3.30.565.10:FF:000005">
    <property type="entry name" value="Heat shock protein 90"/>
    <property type="match status" value="1"/>
</dbReference>
<dbReference type="GO" id="GO:0016887">
    <property type="term" value="F:ATP hydrolysis activity"/>
    <property type="evidence" value="ECO:0007669"/>
    <property type="project" value="InterPro"/>
</dbReference>
<comment type="subunit">
    <text evidence="5">Homodimer.</text>
</comment>
<evidence type="ECO:0000256" key="2">
    <source>
        <dbReference type="ARBA" id="ARBA00022741"/>
    </source>
</evidence>
<evidence type="ECO:0000256" key="3">
    <source>
        <dbReference type="ARBA" id="ARBA00022840"/>
    </source>
</evidence>
<dbReference type="EMBL" id="AEXM01000006">
    <property type="protein sequence ID" value="EGC82787.1"/>
    <property type="molecule type" value="Genomic_DNA"/>
</dbReference>
<dbReference type="Proteomes" id="UP000005286">
    <property type="component" value="Unassembled WGS sequence"/>
</dbReference>
<feature type="binding site" evidence="6">
    <location>
        <begin position="95"/>
        <end position="96"/>
    </location>
    <ligand>
        <name>ATP</name>
        <dbReference type="ChEBI" id="CHEBI:30616"/>
    </ligand>
</feature>
<gene>
    <name evidence="5 7" type="primary">htpG</name>
    <name evidence="7" type="ORF">HMPREF9290_0930</name>
</gene>
<feature type="binding site" evidence="6">
    <location>
        <position position="165"/>
    </location>
    <ligand>
        <name>ATP</name>
        <dbReference type="ChEBI" id="CHEBI:30616"/>
    </ligand>
</feature>
<feature type="binding site" evidence="6">
    <location>
        <position position="75"/>
    </location>
    <ligand>
        <name>ATP</name>
        <dbReference type="ChEBI" id="CHEBI:30616"/>
    </ligand>
</feature>
<dbReference type="PRINTS" id="PR00775">
    <property type="entry name" value="HEATSHOCK90"/>
</dbReference>
<dbReference type="GO" id="GO:0005737">
    <property type="term" value="C:cytoplasm"/>
    <property type="evidence" value="ECO:0007669"/>
    <property type="project" value="UniProtKB-SubCell"/>
</dbReference>
<comment type="function">
    <text evidence="5">Molecular chaperone. Has ATPase activity.</text>
</comment>
<dbReference type="PANTHER" id="PTHR11528">
    <property type="entry name" value="HEAT SHOCK PROTEIN 90 FAMILY MEMBER"/>
    <property type="match status" value="1"/>
</dbReference>
<dbReference type="InterPro" id="IPR020568">
    <property type="entry name" value="Ribosomal_Su5_D2-typ_SF"/>
</dbReference>
<dbReference type="eggNOG" id="COG0326">
    <property type="taxonomic scope" value="Bacteria"/>
</dbReference>
<feature type="binding site" evidence="6">
    <location>
        <begin position="115"/>
        <end position="120"/>
    </location>
    <ligand>
        <name>ATP</name>
        <dbReference type="ChEBI" id="CHEBI:30616"/>
    </ligand>
</feature>
<accession>F0GTK8</accession>
<feature type="binding site" evidence="6">
    <location>
        <position position="80"/>
    </location>
    <ligand>
        <name>ATP</name>
        <dbReference type="ChEBI" id="CHEBI:30616"/>
    </ligand>
</feature>